<gene>
    <name evidence="3" type="ORF">JMF97_17125</name>
</gene>
<feature type="region of interest" description="Disordered" evidence="1">
    <location>
        <begin position="59"/>
        <end position="90"/>
    </location>
</feature>
<dbReference type="EMBL" id="JAETXL010000006">
    <property type="protein sequence ID" value="MBL6277879.1"/>
    <property type="molecule type" value="Genomic_DNA"/>
</dbReference>
<evidence type="ECO:0000313" key="4">
    <source>
        <dbReference type="Proteomes" id="UP000661193"/>
    </source>
</evidence>
<dbReference type="PANTHER" id="PTHR33495:SF2">
    <property type="entry name" value="ANTI-SIGMA FACTOR ANTAGONIST TM_1081-RELATED"/>
    <property type="match status" value="1"/>
</dbReference>
<dbReference type="Gene3D" id="3.30.750.24">
    <property type="entry name" value="STAS domain"/>
    <property type="match status" value="1"/>
</dbReference>
<dbReference type="Proteomes" id="UP000661193">
    <property type="component" value="Unassembled WGS sequence"/>
</dbReference>
<name>A0ABS1UNF2_9ACTN</name>
<keyword evidence="4" id="KW-1185">Reference proteome</keyword>
<sequence>MTVVPDDNLMTLICDTCGETTTGMACVLPDAEVVWTLVSDHGWSGSPFATGPHRCPRCSTLPPGVTTNGGPDRPGSGDSTAGGPGAGGQSHEVTVLSNDAAIGAESGEALRAALRAAASLAGTVVVDLARVQVIDSVGLGLLVRAHREVRERGERLCLAAPSRFIRTVLHTMKLDGVFPIFASLDEALTQLRAQASATGDPVRVDVTPAEAGRVRTSAPRNATAGRRPATRLTV</sequence>
<evidence type="ECO:0000259" key="2">
    <source>
        <dbReference type="PROSITE" id="PS50801"/>
    </source>
</evidence>
<evidence type="ECO:0000256" key="1">
    <source>
        <dbReference type="SAM" id="MobiDB-lite"/>
    </source>
</evidence>
<dbReference type="Pfam" id="PF01740">
    <property type="entry name" value="STAS"/>
    <property type="match status" value="1"/>
</dbReference>
<feature type="domain" description="STAS" evidence="2">
    <location>
        <begin position="93"/>
        <end position="191"/>
    </location>
</feature>
<comment type="caution">
    <text evidence="3">The sequence shown here is derived from an EMBL/GenBank/DDBJ whole genome shotgun (WGS) entry which is preliminary data.</text>
</comment>
<protein>
    <submittedName>
        <fullName evidence="3">STAS domain-containing protein</fullName>
    </submittedName>
</protein>
<accession>A0ABS1UNF2</accession>
<dbReference type="InterPro" id="IPR002645">
    <property type="entry name" value="STAS_dom"/>
</dbReference>
<reference evidence="3 4" key="1">
    <citation type="submission" date="2021-01" db="EMBL/GenBank/DDBJ databases">
        <title>Genome sequencing of Micromonospora fiedleri MG-37.</title>
        <authorList>
            <person name="Moreland P.E.J."/>
            <person name="Stach J.E.M."/>
        </authorList>
    </citation>
    <scope>NUCLEOTIDE SEQUENCE [LARGE SCALE GENOMIC DNA]</scope>
    <source>
        <strain evidence="3 4">MG-37</strain>
    </source>
</reference>
<dbReference type="PANTHER" id="PTHR33495">
    <property type="entry name" value="ANTI-SIGMA FACTOR ANTAGONIST TM_1081-RELATED-RELATED"/>
    <property type="match status" value="1"/>
</dbReference>
<feature type="region of interest" description="Disordered" evidence="1">
    <location>
        <begin position="208"/>
        <end position="234"/>
    </location>
</feature>
<dbReference type="SUPFAM" id="SSF52091">
    <property type="entry name" value="SpoIIaa-like"/>
    <property type="match status" value="1"/>
</dbReference>
<proteinExistence type="predicted"/>
<dbReference type="PROSITE" id="PS50801">
    <property type="entry name" value="STAS"/>
    <property type="match status" value="1"/>
</dbReference>
<dbReference type="CDD" id="cd07043">
    <property type="entry name" value="STAS_anti-anti-sigma_factors"/>
    <property type="match status" value="1"/>
</dbReference>
<evidence type="ECO:0000313" key="3">
    <source>
        <dbReference type="EMBL" id="MBL6277879.1"/>
    </source>
</evidence>
<dbReference type="InterPro" id="IPR036513">
    <property type="entry name" value="STAS_dom_sf"/>
</dbReference>
<organism evidence="3 4">
    <name type="scientific">Micromonospora fiedleri</name>
    <dbReference type="NCBI Taxonomy" id="1157498"/>
    <lineage>
        <taxon>Bacteria</taxon>
        <taxon>Bacillati</taxon>
        <taxon>Actinomycetota</taxon>
        <taxon>Actinomycetes</taxon>
        <taxon>Micromonosporales</taxon>
        <taxon>Micromonosporaceae</taxon>
        <taxon>Micromonospora</taxon>
    </lineage>
</organism>